<evidence type="ECO:0000313" key="3">
    <source>
        <dbReference type="Proteomes" id="UP000634136"/>
    </source>
</evidence>
<dbReference type="EMBL" id="JAAIUW010000013">
    <property type="protein sequence ID" value="KAF7803070.1"/>
    <property type="molecule type" value="Genomic_DNA"/>
</dbReference>
<dbReference type="OrthoDB" id="5835829at2759"/>
<proteinExistence type="inferred from homology"/>
<reference evidence="2" key="1">
    <citation type="submission" date="2020-09" db="EMBL/GenBank/DDBJ databases">
        <title>Genome-Enabled Discovery of Anthraquinone Biosynthesis in Senna tora.</title>
        <authorList>
            <person name="Kang S.-H."/>
            <person name="Pandey R.P."/>
            <person name="Lee C.-M."/>
            <person name="Sim J.-S."/>
            <person name="Jeong J.-T."/>
            <person name="Choi B.-S."/>
            <person name="Jung M."/>
            <person name="Ginzburg D."/>
            <person name="Zhao K."/>
            <person name="Won S.Y."/>
            <person name="Oh T.-J."/>
            <person name="Yu Y."/>
            <person name="Kim N.-H."/>
            <person name="Lee O.R."/>
            <person name="Lee T.-H."/>
            <person name="Bashyal P."/>
            <person name="Kim T.-S."/>
            <person name="Lee W.-H."/>
            <person name="Kawkins C."/>
            <person name="Kim C.-K."/>
            <person name="Kim J.S."/>
            <person name="Ahn B.O."/>
            <person name="Rhee S.Y."/>
            <person name="Sohng J.K."/>
        </authorList>
    </citation>
    <scope>NUCLEOTIDE SEQUENCE</scope>
    <source>
        <tissue evidence="2">Leaf</tissue>
    </source>
</reference>
<dbReference type="Gene3D" id="3.40.50.2000">
    <property type="entry name" value="Glycogen Phosphorylase B"/>
    <property type="match status" value="2"/>
</dbReference>
<comment type="caution">
    <text evidence="2">The sequence shown here is derived from an EMBL/GenBank/DDBJ whole genome shotgun (WGS) entry which is preliminary data.</text>
</comment>
<keyword evidence="2" id="KW-0808">Transferase</keyword>
<gene>
    <name evidence="2" type="ORF">G2W53_042181</name>
</gene>
<protein>
    <submittedName>
        <fullName evidence="2">UDP-glycosyltransferase 83A1-like</fullName>
    </submittedName>
</protein>
<name>A0A834SIC0_9FABA</name>
<evidence type="ECO:0000256" key="1">
    <source>
        <dbReference type="ARBA" id="ARBA00009995"/>
    </source>
</evidence>
<keyword evidence="3" id="KW-1185">Reference proteome</keyword>
<dbReference type="AlphaFoldDB" id="A0A834SIC0"/>
<accession>A0A834SIC0</accession>
<evidence type="ECO:0000313" key="2">
    <source>
        <dbReference type="EMBL" id="KAF7803070.1"/>
    </source>
</evidence>
<dbReference type="SUPFAM" id="SSF53756">
    <property type="entry name" value="UDP-Glycosyltransferase/glycogen phosphorylase"/>
    <property type="match status" value="1"/>
</dbReference>
<sequence>MKSLKPPKLGKEEGEVWSNDENIIGMVSNCQSQMGPLLASKNNQVGNLAESFWTKDLTCLNRLDQQENNSVIYIAFGSFTIFDLNQLQELALGLELAIFDLNQLQDRLPSHGVKVQASQKMTPR</sequence>
<organism evidence="2 3">
    <name type="scientific">Senna tora</name>
    <dbReference type="NCBI Taxonomy" id="362788"/>
    <lineage>
        <taxon>Eukaryota</taxon>
        <taxon>Viridiplantae</taxon>
        <taxon>Streptophyta</taxon>
        <taxon>Embryophyta</taxon>
        <taxon>Tracheophyta</taxon>
        <taxon>Spermatophyta</taxon>
        <taxon>Magnoliopsida</taxon>
        <taxon>eudicotyledons</taxon>
        <taxon>Gunneridae</taxon>
        <taxon>Pentapetalae</taxon>
        <taxon>rosids</taxon>
        <taxon>fabids</taxon>
        <taxon>Fabales</taxon>
        <taxon>Fabaceae</taxon>
        <taxon>Caesalpinioideae</taxon>
        <taxon>Cassia clade</taxon>
        <taxon>Senna</taxon>
    </lineage>
</organism>
<dbReference type="GO" id="GO:0080044">
    <property type="term" value="F:quercetin 7-O-glucosyltransferase activity"/>
    <property type="evidence" value="ECO:0007669"/>
    <property type="project" value="TreeGrafter"/>
</dbReference>
<dbReference type="GO" id="GO:0080043">
    <property type="term" value="F:quercetin 3-O-glucosyltransferase activity"/>
    <property type="evidence" value="ECO:0007669"/>
    <property type="project" value="TreeGrafter"/>
</dbReference>
<comment type="similarity">
    <text evidence="1">Belongs to the UDP-glycosyltransferase family.</text>
</comment>
<dbReference type="PANTHER" id="PTHR11926">
    <property type="entry name" value="GLUCOSYL/GLUCURONOSYL TRANSFERASES"/>
    <property type="match status" value="1"/>
</dbReference>
<dbReference type="PANTHER" id="PTHR11926:SF1412">
    <property type="entry name" value="UDP-GLYCOSYLTRANSFERASE 83A1-LIKE"/>
    <property type="match status" value="1"/>
</dbReference>
<dbReference type="Proteomes" id="UP000634136">
    <property type="component" value="Unassembled WGS sequence"/>
</dbReference>